<evidence type="ECO:0000256" key="18">
    <source>
        <dbReference type="ARBA" id="ARBA00031865"/>
    </source>
</evidence>
<evidence type="ECO:0000256" key="2">
    <source>
        <dbReference type="ARBA" id="ARBA00004328"/>
    </source>
</evidence>
<dbReference type="GO" id="GO:0003677">
    <property type="term" value="F:DNA binding"/>
    <property type="evidence" value="ECO:0007669"/>
    <property type="project" value="UniProtKB-KW"/>
</dbReference>
<keyword evidence="17" id="KW-1160">Virus entry into host cell</keyword>
<dbReference type="Pfam" id="PF00761">
    <property type="entry name" value="Polyoma_coat2"/>
    <property type="match status" value="2"/>
</dbReference>
<comment type="similarity">
    <text evidence="4">Belongs to the polyomaviruses capsid protein VP2 family.</text>
</comment>
<sequence>MTIEGISGIEALAQLGFTAEQFSNFSLVASLVNQGLTYGFVFQTVSGISSLISVGVRLAREQVSLVNRDVVFSGSNEILRNALLSFRLNPLKWEESLLHSVGQEIFNSLSPAGKQLEIQNNVVNMILNSRWVAQSFSEDKGLSGQTLLIPEHTGGTLQQQTPDWLLPLVLGLSGYVSPELQVIEDGSKKKSNNLL</sequence>
<dbReference type="InterPro" id="IPR001070">
    <property type="entry name" value="Polyoma_coat_VP2"/>
</dbReference>
<dbReference type="GO" id="GO:0044167">
    <property type="term" value="C:host cell endoplasmic reticulum membrane"/>
    <property type="evidence" value="ECO:0007669"/>
    <property type="project" value="UniProtKB-SubCell"/>
</dbReference>
<evidence type="ECO:0000256" key="14">
    <source>
        <dbReference type="ARBA" id="ARBA00023136"/>
    </source>
</evidence>
<keyword evidence="11" id="KW-1043">Host membrane</keyword>
<dbReference type="RefSeq" id="YP_009094191.1">
    <property type="nucleotide sequence ID" value="NC_025368.1"/>
</dbReference>
<evidence type="ECO:0000256" key="16">
    <source>
        <dbReference type="ARBA" id="ARBA00023288"/>
    </source>
</evidence>
<dbReference type="OrthoDB" id="6378at10239"/>
<dbReference type="Proteomes" id="UP000157490">
    <property type="component" value="Segment"/>
</dbReference>
<keyword evidence="10" id="KW-0946">Virion</keyword>
<evidence type="ECO:0000256" key="8">
    <source>
        <dbReference type="ARBA" id="ARBA00022562"/>
    </source>
</evidence>
<evidence type="ECO:0000256" key="12">
    <source>
        <dbReference type="ARBA" id="ARBA00022921"/>
    </source>
</evidence>
<keyword evidence="14" id="KW-0472">Membrane</keyword>
<evidence type="ECO:0000256" key="1">
    <source>
        <dbReference type="ARBA" id="ARBA00004147"/>
    </source>
</evidence>
<evidence type="ECO:0000256" key="4">
    <source>
        <dbReference type="ARBA" id="ARBA00006444"/>
    </source>
</evidence>
<keyword evidence="20" id="KW-1185">Reference proteome</keyword>
<evidence type="ECO:0000256" key="10">
    <source>
        <dbReference type="ARBA" id="ARBA00022844"/>
    </source>
</evidence>
<dbReference type="GO" id="GO:0019028">
    <property type="term" value="C:viral capsid"/>
    <property type="evidence" value="ECO:0007669"/>
    <property type="project" value="UniProtKB-KW"/>
</dbReference>
<dbReference type="GO" id="GO:0075732">
    <property type="term" value="P:viral penetration into host nucleus"/>
    <property type="evidence" value="ECO:0007669"/>
    <property type="project" value="UniProtKB-KW"/>
</dbReference>
<reference evidence="19 20" key="1">
    <citation type="journal article" date="2011" name="J. Virol.">
        <title>African great apes are naturally infected with polyomaviruses closely related to Merkel cell polyomavirus.</title>
        <authorList>
            <person name="Leendertz F.H."/>
            <person name="Scuda N."/>
            <person name="Cameron K.N."/>
            <person name="Kidega T."/>
            <person name="Zuberbuhler K."/>
            <person name="Leendertz S.A."/>
            <person name="Couacy-Hymann E."/>
            <person name="Boesch C."/>
            <person name="Calvignac S."/>
            <person name="Ehlers B."/>
        </authorList>
    </citation>
    <scope>NUCLEOTIDE SEQUENCE [LARGE SCALE GENOMIC DNA]</scope>
    <source>
        <strain evidence="19">6444</strain>
    </source>
</reference>
<evidence type="ECO:0000256" key="7">
    <source>
        <dbReference type="ARBA" id="ARBA00022561"/>
    </source>
</evidence>
<comment type="subcellular location">
    <subcellularLocation>
        <location evidence="3">Host endoplasmic reticulum membrane</location>
    </subcellularLocation>
    <subcellularLocation>
        <location evidence="1">Host nucleus</location>
    </subcellularLocation>
    <subcellularLocation>
        <location evidence="2">Virion</location>
    </subcellularLocation>
</comment>
<dbReference type="GO" id="GO:0005198">
    <property type="term" value="F:structural molecule activity"/>
    <property type="evidence" value="ECO:0007669"/>
    <property type="project" value="InterPro"/>
</dbReference>
<evidence type="ECO:0000313" key="20">
    <source>
        <dbReference type="Proteomes" id="UP000157490"/>
    </source>
</evidence>
<evidence type="ECO:0000256" key="13">
    <source>
        <dbReference type="ARBA" id="ARBA00023125"/>
    </source>
</evidence>
<keyword evidence="15" id="KW-1038">Host endoplasmic reticulum</keyword>
<keyword evidence="13" id="KW-0238">DNA-binding</keyword>
<name>E5LA39_9POLY</name>
<evidence type="ECO:0000256" key="9">
    <source>
        <dbReference type="ARBA" id="ARBA00022707"/>
    </source>
</evidence>
<dbReference type="KEGG" id="vg:20964474"/>
<evidence type="ECO:0000256" key="3">
    <source>
        <dbReference type="ARBA" id="ARBA00004625"/>
    </source>
</evidence>
<evidence type="ECO:0000256" key="11">
    <source>
        <dbReference type="ARBA" id="ARBA00022870"/>
    </source>
</evidence>
<proteinExistence type="inferred from homology"/>
<dbReference type="GO" id="GO:0046718">
    <property type="term" value="P:symbiont entry into host cell"/>
    <property type="evidence" value="ECO:0007669"/>
    <property type="project" value="UniProtKB-KW"/>
</dbReference>
<keyword evidence="9" id="KW-0519">Myristate</keyword>
<dbReference type="GeneID" id="20964474"/>
<keyword evidence="8" id="KW-1048">Host nucleus</keyword>
<organism evidence="19 20">
    <name type="scientific">Pan troglodytes verus polyomavirus 1a</name>
    <dbReference type="NCBI Taxonomy" id="928211"/>
    <lineage>
        <taxon>Viruses</taxon>
        <taxon>Monodnaviria</taxon>
        <taxon>Shotokuvirae</taxon>
        <taxon>Cossaviricota</taxon>
        <taxon>Papovaviricetes</taxon>
        <taxon>Sepolyvirales</taxon>
        <taxon>Polyomaviridae</taxon>
        <taxon>Alphapolyomavirus</taxon>
        <taxon>Alphapolyomavirus secupanos</taxon>
    </lineage>
</organism>
<dbReference type="EMBL" id="HQ385746">
    <property type="protein sequence ID" value="ADQ54178.1"/>
    <property type="molecule type" value="Genomic_DNA"/>
</dbReference>
<keyword evidence="7" id="KW-0167">Capsid protein</keyword>
<evidence type="ECO:0000256" key="17">
    <source>
        <dbReference type="ARBA" id="ARBA00023296"/>
    </source>
</evidence>
<protein>
    <recommendedName>
        <fullName evidence="5">Minor capsid protein VP2</fullName>
    </recommendedName>
    <alternativeName>
        <fullName evidence="18">Minor structural protein VP2</fullName>
    </alternativeName>
</protein>
<evidence type="ECO:0000256" key="15">
    <source>
        <dbReference type="ARBA" id="ARBA00023184"/>
    </source>
</evidence>
<evidence type="ECO:0000313" key="19">
    <source>
        <dbReference type="EMBL" id="ADQ54178.1"/>
    </source>
</evidence>
<dbReference type="GO" id="GO:0043657">
    <property type="term" value="C:host cell"/>
    <property type="evidence" value="ECO:0007669"/>
    <property type="project" value="GOC"/>
</dbReference>
<dbReference type="GO" id="GO:0042025">
    <property type="term" value="C:host cell nucleus"/>
    <property type="evidence" value="ECO:0007669"/>
    <property type="project" value="UniProtKB-SubCell"/>
</dbReference>
<keyword evidence="12" id="KW-0426">Late protein</keyword>
<keyword evidence="16" id="KW-0449">Lipoprotein</keyword>
<evidence type="ECO:0000256" key="6">
    <source>
        <dbReference type="ARBA" id="ARBA00022524"/>
    </source>
</evidence>
<evidence type="ECO:0000256" key="5">
    <source>
        <dbReference type="ARBA" id="ARBA00022269"/>
    </source>
</evidence>
<accession>E5LA39</accession>
<keyword evidence="6" id="KW-1163">Viral penetration into host nucleus</keyword>